<feature type="transmembrane region" description="Helical" evidence="7">
    <location>
        <begin position="29"/>
        <end position="50"/>
    </location>
</feature>
<evidence type="ECO:0000256" key="1">
    <source>
        <dbReference type="ARBA" id="ARBA00004651"/>
    </source>
</evidence>
<evidence type="ECO:0000256" key="4">
    <source>
        <dbReference type="ARBA" id="ARBA00022692"/>
    </source>
</evidence>
<dbReference type="GO" id="GO:0008324">
    <property type="term" value="F:monoatomic cation transmembrane transporter activity"/>
    <property type="evidence" value="ECO:0007669"/>
    <property type="project" value="InterPro"/>
</dbReference>
<dbReference type="AlphaFoldDB" id="A0A1X9YQE8"/>
<dbReference type="STRING" id="709015.GCA_000472485_01268"/>
<comment type="subcellular location">
    <subcellularLocation>
        <location evidence="1">Cell membrane</location>
        <topology evidence="1">Multi-pass membrane protein</topology>
    </subcellularLocation>
</comment>
<dbReference type="Pfam" id="PF01899">
    <property type="entry name" value="MNHE"/>
    <property type="match status" value="1"/>
</dbReference>
<name>A0A1X9YQE8_9BACT</name>
<evidence type="ECO:0000256" key="5">
    <source>
        <dbReference type="ARBA" id="ARBA00022989"/>
    </source>
</evidence>
<gene>
    <name evidence="8" type="ORF">CA264_06325</name>
</gene>
<evidence type="ECO:0000313" key="8">
    <source>
        <dbReference type="EMBL" id="ARS35089.1"/>
    </source>
</evidence>
<keyword evidence="9" id="KW-1185">Reference proteome</keyword>
<accession>A0A1X9YQE8</accession>
<reference evidence="9" key="1">
    <citation type="submission" date="2017-05" db="EMBL/GenBank/DDBJ databases">
        <authorList>
            <person name="Ray J."/>
            <person name="Price M."/>
            <person name="Deutschbauer A."/>
        </authorList>
    </citation>
    <scope>NUCLEOTIDE SEQUENCE [LARGE SCALE GENOMIC DNA]</scope>
    <source>
        <strain evidence="9">DSM 19842</strain>
    </source>
</reference>
<evidence type="ECO:0000256" key="7">
    <source>
        <dbReference type="SAM" id="Phobius"/>
    </source>
</evidence>
<organism evidence="8 9">
    <name type="scientific">Pontibacter actiniarum</name>
    <dbReference type="NCBI Taxonomy" id="323450"/>
    <lineage>
        <taxon>Bacteria</taxon>
        <taxon>Pseudomonadati</taxon>
        <taxon>Bacteroidota</taxon>
        <taxon>Cytophagia</taxon>
        <taxon>Cytophagales</taxon>
        <taxon>Hymenobacteraceae</taxon>
        <taxon>Pontibacter</taxon>
    </lineage>
</organism>
<dbReference type="EMBL" id="CP021235">
    <property type="protein sequence ID" value="ARS35089.1"/>
    <property type="molecule type" value="Genomic_DNA"/>
</dbReference>
<dbReference type="Proteomes" id="UP000266292">
    <property type="component" value="Chromosome"/>
</dbReference>
<dbReference type="InterPro" id="IPR002758">
    <property type="entry name" value="Cation_antiport_E"/>
</dbReference>
<comment type="similarity">
    <text evidence="2">Belongs to the CPA3 antiporters (TC 2.A.63) subunit E family.</text>
</comment>
<evidence type="ECO:0000256" key="2">
    <source>
        <dbReference type="ARBA" id="ARBA00006228"/>
    </source>
</evidence>
<sequence length="165" mass="19387">MRLFLFHSVLAMVAVYLYFRHVETVVPYSAISASTFFAALFFLLWLTSFFYSRTYFRKLPKFFSFLLFFFKELLVANLKIAYDIITPHYYMRPSVIALPLKARSDLEITILANIISLTPGTLSIDVSKDRKMLYVHALYVKHNDLEKLKLHIKNGFERRLLELTA</sequence>
<keyword evidence="4 7" id="KW-0812">Transmembrane</keyword>
<dbReference type="GO" id="GO:0005886">
    <property type="term" value="C:plasma membrane"/>
    <property type="evidence" value="ECO:0007669"/>
    <property type="project" value="UniProtKB-SubCell"/>
</dbReference>
<keyword evidence="5 7" id="KW-1133">Transmembrane helix</keyword>
<dbReference type="KEGG" id="pact:CA264_06325"/>
<keyword evidence="3" id="KW-1003">Cell membrane</keyword>
<dbReference type="PANTHER" id="PTHR34584:SF1">
    <property type="entry name" value="NA(+)_H(+) ANTIPORTER SUBUNIT E1"/>
    <property type="match status" value="1"/>
</dbReference>
<evidence type="ECO:0000256" key="6">
    <source>
        <dbReference type="ARBA" id="ARBA00023136"/>
    </source>
</evidence>
<dbReference type="OrthoDB" id="9800498at2"/>
<keyword evidence="6 7" id="KW-0472">Membrane</keyword>
<evidence type="ECO:0000256" key="3">
    <source>
        <dbReference type="ARBA" id="ARBA00022475"/>
    </source>
</evidence>
<evidence type="ECO:0000313" key="9">
    <source>
        <dbReference type="Proteomes" id="UP000266292"/>
    </source>
</evidence>
<dbReference type="RefSeq" id="WP_025605581.1">
    <property type="nucleotide sequence ID" value="NZ_CP021235.1"/>
</dbReference>
<dbReference type="PANTHER" id="PTHR34584">
    <property type="entry name" value="NA(+)/H(+) ANTIPORTER SUBUNIT E1"/>
    <property type="match status" value="1"/>
</dbReference>
<proteinExistence type="inferred from homology"/>
<protein>
    <submittedName>
        <fullName evidence="8">Cation:proton antiporter</fullName>
    </submittedName>
</protein>